<dbReference type="OrthoDB" id="954824at2"/>
<dbReference type="RefSeq" id="WP_116184323.1">
    <property type="nucleotide sequence ID" value="NZ_QTJX01000002.1"/>
</dbReference>
<reference evidence="2 3" key="1">
    <citation type="submission" date="2018-08" db="EMBL/GenBank/DDBJ databases">
        <title>Muricauda nanhaiensis sp. nov., isolated from seawater of the South China Sea.</title>
        <authorList>
            <person name="Dang Y."/>
        </authorList>
    </citation>
    <scope>NUCLEOTIDE SEQUENCE [LARGE SCALE GENOMIC DNA]</scope>
    <source>
        <strain evidence="2 3">SM1704</strain>
    </source>
</reference>
<dbReference type="AlphaFoldDB" id="A0A371JQB9"/>
<keyword evidence="1" id="KW-0472">Membrane</keyword>
<gene>
    <name evidence="2" type="ORF">DX873_10120</name>
</gene>
<keyword evidence="1" id="KW-0812">Transmembrane</keyword>
<comment type="caution">
    <text evidence="2">The sequence shown here is derived from an EMBL/GenBank/DDBJ whole genome shotgun (WGS) entry which is preliminary data.</text>
</comment>
<keyword evidence="1" id="KW-1133">Transmembrane helix</keyword>
<name>A0A371JQB9_9FLAO</name>
<sequence length="142" mass="16139">MAAKRYTMWLLLYGGFFALGLLLSYFAVQQYNKTQNLLMDGIRTTAVVTELQTNYDSDGTTYTPIFEFKDRTNALREYISPIASSPPSYQVGDKVKIVYDRKDFGNVKIVAFWGLYRASVILMMIASPLLVIGGSYLLYTLR</sequence>
<dbReference type="EMBL" id="QTJX01000002">
    <property type="protein sequence ID" value="RDY59710.1"/>
    <property type="molecule type" value="Genomic_DNA"/>
</dbReference>
<dbReference type="Proteomes" id="UP000261828">
    <property type="component" value="Unassembled WGS sequence"/>
</dbReference>
<keyword evidence="3" id="KW-1185">Reference proteome</keyword>
<accession>A0A371JQB9</accession>
<proteinExistence type="predicted"/>
<feature type="transmembrane region" description="Helical" evidence="1">
    <location>
        <begin position="118"/>
        <end position="139"/>
    </location>
</feature>
<evidence type="ECO:0000313" key="3">
    <source>
        <dbReference type="Proteomes" id="UP000261828"/>
    </source>
</evidence>
<organism evidence="2 3">
    <name type="scientific">Flagellimonas nanhaiensis</name>
    <dbReference type="NCBI Taxonomy" id="2292706"/>
    <lineage>
        <taxon>Bacteria</taxon>
        <taxon>Pseudomonadati</taxon>
        <taxon>Bacteroidota</taxon>
        <taxon>Flavobacteriia</taxon>
        <taxon>Flavobacteriales</taxon>
        <taxon>Flavobacteriaceae</taxon>
        <taxon>Flagellimonas</taxon>
    </lineage>
</organism>
<evidence type="ECO:0000256" key="1">
    <source>
        <dbReference type="SAM" id="Phobius"/>
    </source>
</evidence>
<protein>
    <submittedName>
        <fullName evidence="2">DUF3592 domain-containing protein</fullName>
    </submittedName>
</protein>
<feature type="transmembrane region" description="Helical" evidence="1">
    <location>
        <begin position="6"/>
        <end position="28"/>
    </location>
</feature>
<evidence type="ECO:0000313" key="2">
    <source>
        <dbReference type="EMBL" id="RDY59710.1"/>
    </source>
</evidence>